<evidence type="ECO:0000256" key="5">
    <source>
        <dbReference type="ARBA" id="ARBA00023284"/>
    </source>
</evidence>
<sequence>MENENLKTENNKDYLLPASIVIAALLIAGAWIYTAGLKNIEPKKSSQELGKIAPNIENVKLVSADDHIFGNPNAEIKIIEFSDMECPFCKRFHATMKQVINEYGDKVAWIYRHFPLEQLHPQAKKSAIASECATEIGGNNAFWRYLDEYVNLEEITSEASFSQIAENIGLNRNQFKTCLNSDKFNDKIDSYIQDAANSGAQGTPYSVIINKNNKKTSINGALPFEDFKDQYGETQKGVKSLIEEALLN</sequence>
<comment type="similarity">
    <text evidence="1">Belongs to the thioredoxin family. DsbA subfamily.</text>
</comment>
<evidence type="ECO:0000256" key="2">
    <source>
        <dbReference type="ARBA" id="ARBA00022729"/>
    </source>
</evidence>
<evidence type="ECO:0000256" key="4">
    <source>
        <dbReference type="ARBA" id="ARBA00023157"/>
    </source>
</evidence>
<keyword evidence="2" id="KW-0732">Signal</keyword>
<dbReference type="EMBL" id="PFKZ01000035">
    <property type="protein sequence ID" value="PIY59593.1"/>
    <property type="molecule type" value="Genomic_DNA"/>
</dbReference>
<dbReference type="PANTHER" id="PTHR13887:SF14">
    <property type="entry name" value="DISULFIDE BOND FORMATION PROTEIN D"/>
    <property type="match status" value="1"/>
</dbReference>
<reference evidence="9" key="1">
    <citation type="submission" date="2017-09" db="EMBL/GenBank/DDBJ databases">
        <title>Depth-based differentiation of microbial function through sediment-hosted aquifers and enrichment of novel symbionts in the deep terrestrial subsurface.</title>
        <authorList>
            <person name="Probst A.J."/>
            <person name="Ladd B."/>
            <person name="Jarett J.K."/>
            <person name="Geller-Mcgrath D.E."/>
            <person name="Sieber C.M.K."/>
            <person name="Emerson J.B."/>
            <person name="Anantharaman K."/>
            <person name="Thomas B.C."/>
            <person name="Malmstrom R."/>
            <person name="Stieglmeier M."/>
            <person name="Klingl A."/>
            <person name="Woyke T."/>
            <person name="Ryan C.M."/>
            <person name="Banfield J.F."/>
        </authorList>
    </citation>
    <scope>NUCLEOTIDE SEQUENCE [LARGE SCALE GENOMIC DNA]</scope>
</reference>
<dbReference type="AlphaFoldDB" id="A0A2M7Q885"/>
<keyword evidence="6" id="KW-0812">Transmembrane</keyword>
<keyword evidence="6" id="KW-1133">Transmembrane helix</keyword>
<accession>A0A2M7Q885</accession>
<feature type="domain" description="Thioredoxin" evidence="7">
    <location>
        <begin position="47"/>
        <end position="236"/>
    </location>
</feature>
<name>A0A2M7Q885_9BACT</name>
<dbReference type="SUPFAM" id="SSF52833">
    <property type="entry name" value="Thioredoxin-like"/>
    <property type="match status" value="1"/>
</dbReference>
<gene>
    <name evidence="8" type="ORF">COY96_00945</name>
</gene>
<feature type="transmembrane region" description="Helical" evidence="6">
    <location>
        <begin position="14"/>
        <end position="34"/>
    </location>
</feature>
<dbReference type="Pfam" id="PF13462">
    <property type="entry name" value="Thioredoxin_4"/>
    <property type="match status" value="1"/>
</dbReference>
<dbReference type="InterPro" id="IPR012336">
    <property type="entry name" value="Thioredoxin-like_fold"/>
</dbReference>
<dbReference type="InterPro" id="IPR013766">
    <property type="entry name" value="Thioredoxin_domain"/>
</dbReference>
<organism evidence="8 9">
    <name type="scientific">Candidatus Wolfebacteria bacterium CG_4_10_14_0_8_um_filter_37_11</name>
    <dbReference type="NCBI Taxonomy" id="1975062"/>
    <lineage>
        <taxon>Bacteria</taxon>
        <taxon>Candidatus Wolfeibacteriota</taxon>
    </lineage>
</organism>
<protein>
    <recommendedName>
        <fullName evidence="7">Thioredoxin domain-containing protein</fullName>
    </recommendedName>
</protein>
<keyword evidence="3" id="KW-0560">Oxidoreductase</keyword>
<dbReference type="InterPro" id="IPR036249">
    <property type="entry name" value="Thioredoxin-like_sf"/>
</dbReference>
<dbReference type="GO" id="GO:0016491">
    <property type="term" value="F:oxidoreductase activity"/>
    <property type="evidence" value="ECO:0007669"/>
    <property type="project" value="UniProtKB-KW"/>
</dbReference>
<proteinExistence type="inferred from homology"/>
<comment type="caution">
    <text evidence="8">The sequence shown here is derived from an EMBL/GenBank/DDBJ whole genome shotgun (WGS) entry which is preliminary data.</text>
</comment>
<evidence type="ECO:0000313" key="8">
    <source>
        <dbReference type="EMBL" id="PIY59593.1"/>
    </source>
</evidence>
<evidence type="ECO:0000259" key="7">
    <source>
        <dbReference type="PROSITE" id="PS51352"/>
    </source>
</evidence>
<evidence type="ECO:0000256" key="3">
    <source>
        <dbReference type="ARBA" id="ARBA00023002"/>
    </source>
</evidence>
<dbReference type="PANTHER" id="PTHR13887">
    <property type="entry name" value="GLUTATHIONE S-TRANSFERASE KAPPA"/>
    <property type="match status" value="1"/>
</dbReference>
<dbReference type="Proteomes" id="UP000230363">
    <property type="component" value="Unassembled WGS sequence"/>
</dbReference>
<dbReference type="Gene3D" id="3.40.30.10">
    <property type="entry name" value="Glutaredoxin"/>
    <property type="match status" value="1"/>
</dbReference>
<dbReference type="PROSITE" id="PS51352">
    <property type="entry name" value="THIOREDOXIN_2"/>
    <property type="match status" value="1"/>
</dbReference>
<evidence type="ECO:0000256" key="1">
    <source>
        <dbReference type="ARBA" id="ARBA00005791"/>
    </source>
</evidence>
<keyword evidence="5" id="KW-0676">Redox-active center</keyword>
<evidence type="ECO:0000313" key="9">
    <source>
        <dbReference type="Proteomes" id="UP000230363"/>
    </source>
</evidence>
<keyword evidence="6" id="KW-0472">Membrane</keyword>
<keyword evidence="4" id="KW-1015">Disulfide bond</keyword>
<evidence type="ECO:0000256" key="6">
    <source>
        <dbReference type="SAM" id="Phobius"/>
    </source>
</evidence>